<organism evidence="1 2">
    <name type="scientific">Polaribacter sejongensis</name>
    <dbReference type="NCBI Taxonomy" id="985043"/>
    <lineage>
        <taxon>Bacteria</taxon>
        <taxon>Pseudomonadati</taxon>
        <taxon>Bacteroidota</taxon>
        <taxon>Flavobacteriia</taxon>
        <taxon>Flavobacteriales</taxon>
        <taxon>Flavobacteriaceae</taxon>
    </lineage>
</organism>
<gene>
    <name evidence="1" type="ORF">QWY81_06110</name>
</gene>
<reference evidence="1 2" key="1">
    <citation type="journal article" date="2014" name="Int. J. Syst. Evol. Microbiol.">
        <title>Complete genome sequence of Corynebacterium casei LMG S-19264T (=DSM 44701T), isolated from a smear-ripened cheese.</title>
        <authorList>
            <consortium name="US DOE Joint Genome Institute (JGI-PGF)"/>
            <person name="Walter F."/>
            <person name="Albersmeier A."/>
            <person name="Kalinowski J."/>
            <person name="Ruckert C."/>
        </authorList>
    </citation>
    <scope>NUCLEOTIDE SEQUENCE [LARGE SCALE GENOMIC DNA]</scope>
    <source>
        <strain evidence="1 2">CECT 8670</strain>
    </source>
</reference>
<proteinExistence type="predicted"/>
<evidence type="ECO:0000313" key="1">
    <source>
        <dbReference type="EMBL" id="MDN3619029.1"/>
    </source>
</evidence>
<comment type="caution">
    <text evidence="1">The sequence shown here is derived from an EMBL/GenBank/DDBJ whole genome shotgun (WGS) entry which is preliminary data.</text>
</comment>
<dbReference type="AlphaFoldDB" id="A0AAJ1VG92"/>
<accession>A0AAJ1VG92</accession>
<dbReference type="RefSeq" id="WP_165730339.1">
    <property type="nucleotide sequence ID" value="NZ_JAUFQH010000004.1"/>
</dbReference>
<protein>
    <recommendedName>
        <fullName evidence="3">DUF2971 domain-containing protein</fullName>
    </recommendedName>
</protein>
<dbReference type="Proteomes" id="UP001228636">
    <property type="component" value="Unassembled WGS sequence"/>
</dbReference>
<name>A0AAJ1VG92_9FLAO</name>
<evidence type="ECO:0000313" key="2">
    <source>
        <dbReference type="Proteomes" id="UP001228636"/>
    </source>
</evidence>
<sequence length="280" mass="33106">MKNKISNIKFTNDEHISEDSFLWRYIDISKLLSFLINKSFFFTRLDKFEDKKEGITSNHLFYKKLKSETENYSVFDNIRNTISLHVGGKEMNRIDEEIKQIQKSNFANCWFIADEYSESVAMWNLYSSPNSVAIKIKYSEFKKNILKNGFNGYGSDLDIVCSQIKYVNFLNPNHNEIELIESVFLKDSSFNHENEFRLVLKKDFKEIPIEYNAGIHRKESEKLHQINEPFGYNLILNEFEKYNFEIVFHPKSQDWIKNDIKKILKIANVSIKSSNSLLEL</sequence>
<dbReference type="EMBL" id="JAUFQH010000004">
    <property type="protein sequence ID" value="MDN3619029.1"/>
    <property type="molecule type" value="Genomic_DNA"/>
</dbReference>
<evidence type="ECO:0008006" key="3">
    <source>
        <dbReference type="Google" id="ProtNLM"/>
    </source>
</evidence>